<evidence type="ECO:0000313" key="3">
    <source>
        <dbReference type="EMBL" id="KAE8967342.1"/>
    </source>
</evidence>
<evidence type="ECO:0000313" key="12">
    <source>
        <dbReference type="Proteomes" id="UP000433483"/>
    </source>
</evidence>
<dbReference type="Proteomes" id="UP000441208">
    <property type="component" value="Unassembled WGS sequence"/>
</dbReference>
<feature type="chain" id="PRO_5036165803" description="Secreted protein" evidence="1">
    <location>
        <begin position="22"/>
        <end position="79"/>
    </location>
</feature>
<feature type="signal peptide" evidence="1">
    <location>
        <begin position="1"/>
        <end position="21"/>
    </location>
</feature>
<evidence type="ECO:0000313" key="19">
    <source>
        <dbReference type="Proteomes" id="UP000488956"/>
    </source>
</evidence>
<comment type="caution">
    <text evidence="5">The sequence shown here is derived from an EMBL/GenBank/DDBJ whole genome shotgun (WGS) entry which is preliminary data.</text>
</comment>
<dbReference type="Proteomes" id="UP000437068">
    <property type="component" value="Unassembled WGS sequence"/>
</dbReference>
<dbReference type="EMBL" id="QXGC01004544">
    <property type="protein sequence ID" value="KAE9168886.1"/>
    <property type="molecule type" value="Genomic_DNA"/>
</dbReference>
<dbReference type="EMBL" id="QXFZ01003676">
    <property type="protein sequence ID" value="KAE9067673.1"/>
    <property type="molecule type" value="Genomic_DNA"/>
</dbReference>
<evidence type="ECO:0000313" key="5">
    <source>
        <dbReference type="EMBL" id="KAE9067673.1"/>
    </source>
</evidence>
<keyword evidence="12" id="KW-1185">Reference proteome</keyword>
<evidence type="ECO:0000313" key="2">
    <source>
        <dbReference type="EMBL" id="KAE8921394.1"/>
    </source>
</evidence>
<evidence type="ECO:0000313" key="14">
    <source>
        <dbReference type="Proteomes" id="UP000440367"/>
    </source>
</evidence>
<evidence type="ECO:0000313" key="17">
    <source>
        <dbReference type="Proteomes" id="UP000460718"/>
    </source>
</evidence>
<dbReference type="Proteomes" id="UP000488956">
    <property type="component" value="Unassembled WGS sequence"/>
</dbReference>
<evidence type="ECO:0000313" key="11">
    <source>
        <dbReference type="Proteomes" id="UP000429523"/>
    </source>
</evidence>
<evidence type="ECO:0000313" key="9">
    <source>
        <dbReference type="EMBL" id="KAE9177647.1"/>
    </source>
</evidence>
<accession>A0A6A3Q2W5</accession>
<dbReference type="Proteomes" id="UP000440367">
    <property type="component" value="Unassembled WGS sequence"/>
</dbReference>
<dbReference type="EMBL" id="QXFW01004073">
    <property type="protein sequence ID" value="KAE8967342.1"/>
    <property type="molecule type" value="Genomic_DNA"/>
</dbReference>
<evidence type="ECO:0000313" key="8">
    <source>
        <dbReference type="EMBL" id="KAE9168886.1"/>
    </source>
</evidence>
<reference evidence="11 12" key="1">
    <citation type="submission" date="2018-08" db="EMBL/GenBank/DDBJ databases">
        <title>Genomic investigation of the strawberry pathogen Phytophthora fragariae indicates pathogenicity is determined by transcriptional variation in three key races.</title>
        <authorList>
            <person name="Adams T.M."/>
            <person name="Armitage A.D."/>
            <person name="Sobczyk M.K."/>
            <person name="Bates H.J."/>
            <person name="Dunwell J.M."/>
            <person name="Nellist C.F."/>
            <person name="Harrison R.J."/>
        </authorList>
    </citation>
    <scope>NUCLEOTIDE SEQUENCE [LARGE SCALE GENOMIC DNA]</scope>
    <source>
        <strain evidence="10 13">A4</strain>
        <strain evidence="9 14">BC-1</strain>
        <strain evidence="8 18">BC-23</strain>
        <strain evidence="7 12">NOV-27</strain>
        <strain evidence="6 15">NOV-5</strain>
        <strain evidence="5 16">NOV-71</strain>
        <strain evidence="2 11">NOV-9</strain>
        <strain evidence="4 19">ONT-3</strain>
        <strain evidence="3 17">SCRP245</strain>
    </source>
</reference>
<dbReference type="EMBL" id="QXGB01004103">
    <property type="protein sequence ID" value="KAE9167523.1"/>
    <property type="molecule type" value="Genomic_DNA"/>
</dbReference>
<dbReference type="Proteomes" id="UP000433483">
    <property type="component" value="Unassembled WGS sequence"/>
</dbReference>
<dbReference type="Proteomes" id="UP000460718">
    <property type="component" value="Unassembled WGS sequence"/>
</dbReference>
<dbReference type="AlphaFoldDB" id="A0A6A3Q2W5"/>
<evidence type="ECO:0000313" key="10">
    <source>
        <dbReference type="EMBL" id="KAE9271907.1"/>
    </source>
</evidence>
<evidence type="ECO:0000313" key="16">
    <source>
        <dbReference type="Proteomes" id="UP000441208"/>
    </source>
</evidence>
<evidence type="ECO:0000313" key="4">
    <source>
        <dbReference type="EMBL" id="KAE9065162.1"/>
    </source>
</evidence>
<dbReference type="Proteomes" id="UP000429523">
    <property type="component" value="Unassembled WGS sequence"/>
</dbReference>
<evidence type="ECO:0000313" key="7">
    <source>
        <dbReference type="EMBL" id="KAE9167523.1"/>
    </source>
</evidence>
<organism evidence="5 16">
    <name type="scientific">Phytophthora fragariae</name>
    <dbReference type="NCBI Taxonomy" id="53985"/>
    <lineage>
        <taxon>Eukaryota</taxon>
        <taxon>Sar</taxon>
        <taxon>Stramenopiles</taxon>
        <taxon>Oomycota</taxon>
        <taxon>Peronosporomycetes</taxon>
        <taxon>Peronosporales</taxon>
        <taxon>Peronosporaceae</taxon>
        <taxon>Phytophthora</taxon>
    </lineage>
</organism>
<dbReference type="EMBL" id="QXFX01004171">
    <property type="protein sequence ID" value="KAE9065162.1"/>
    <property type="molecule type" value="Genomic_DNA"/>
</dbReference>
<dbReference type="EMBL" id="QXGD01003432">
    <property type="protein sequence ID" value="KAE9177647.1"/>
    <property type="molecule type" value="Genomic_DNA"/>
</dbReference>
<dbReference type="EMBL" id="QXGF01003520">
    <property type="protein sequence ID" value="KAE8921394.1"/>
    <property type="molecule type" value="Genomic_DNA"/>
</dbReference>
<keyword evidence="1" id="KW-0732">Signal</keyword>
<dbReference type="EMBL" id="QXGA01004502">
    <property type="protein sequence ID" value="KAE9072877.1"/>
    <property type="molecule type" value="Genomic_DNA"/>
</dbReference>
<evidence type="ECO:0000313" key="6">
    <source>
        <dbReference type="EMBL" id="KAE9072877.1"/>
    </source>
</evidence>
<evidence type="ECO:0008006" key="20">
    <source>
        <dbReference type="Google" id="ProtNLM"/>
    </source>
</evidence>
<dbReference type="Proteomes" id="UP000440732">
    <property type="component" value="Unassembled WGS sequence"/>
</dbReference>
<protein>
    <recommendedName>
        <fullName evidence="20">Secreted protein</fullName>
    </recommendedName>
</protein>
<evidence type="ECO:0000256" key="1">
    <source>
        <dbReference type="SAM" id="SignalP"/>
    </source>
</evidence>
<evidence type="ECO:0000313" key="13">
    <source>
        <dbReference type="Proteomes" id="UP000437068"/>
    </source>
</evidence>
<gene>
    <name evidence="10" type="ORF">PF001_g28170</name>
    <name evidence="9" type="ORF">PF002_g28287</name>
    <name evidence="8" type="ORF">PF004_g28363</name>
    <name evidence="7" type="ORF">PF005_g28740</name>
    <name evidence="6" type="ORF">PF006_g28840</name>
    <name evidence="5" type="ORF">PF007_g27982</name>
    <name evidence="2" type="ORF">PF009_g28329</name>
    <name evidence="4" type="ORF">PF010_g28315</name>
    <name evidence="3" type="ORF">PF011_g27587</name>
</gene>
<dbReference type="Proteomes" id="UP000476176">
    <property type="component" value="Unassembled WGS sequence"/>
</dbReference>
<evidence type="ECO:0000313" key="18">
    <source>
        <dbReference type="Proteomes" id="UP000476176"/>
    </source>
</evidence>
<dbReference type="EMBL" id="QXGE01004116">
    <property type="protein sequence ID" value="KAE9271907.1"/>
    <property type="molecule type" value="Genomic_DNA"/>
</dbReference>
<evidence type="ECO:0000313" key="15">
    <source>
        <dbReference type="Proteomes" id="UP000440732"/>
    </source>
</evidence>
<sequence length="79" mass="9008">MRPVWKSAALFSRVIFRFIACASLEWGIPRVKLFCACASWFSRVPCNPRVVCGFSACDNFFTCDNVFLVLICLPYVVFT</sequence>
<name>A0A6A3Q2W5_9STRA</name>
<proteinExistence type="predicted"/>